<dbReference type="AlphaFoldDB" id="A0A941GU65"/>
<reference evidence="1" key="1">
    <citation type="submission" date="2021-02" db="EMBL/GenBank/DDBJ databases">
        <title>Metagenome analyses of Stigonema ocellatum DSM 106950, Chlorogloea purpurea SAG 13.99 and Gomphosphaeria aponina DSM 107014.</title>
        <authorList>
            <person name="Marter P."/>
            <person name="Huang S."/>
        </authorList>
    </citation>
    <scope>NUCLEOTIDE SEQUENCE</scope>
    <source>
        <strain evidence="1">JP213</strain>
    </source>
</reference>
<dbReference type="PANTHER" id="PTHR36529">
    <property type="entry name" value="SLL1095 PROTEIN"/>
    <property type="match status" value="1"/>
</dbReference>
<name>A0A941GU65_9CHRO</name>
<organism evidence="1 2">
    <name type="scientific">Gomphosphaeria aponina SAG 52.96 = DSM 107014</name>
    <dbReference type="NCBI Taxonomy" id="1521640"/>
    <lineage>
        <taxon>Bacteria</taxon>
        <taxon>Bacillati</taxon>
        <taxon>Cyanobacteriota</taxon>
        <taxon>Cyanophyceae</taxon>
        <taxon>Oscillatoriophycideae</taxon>
        <taxon>Chroococcales</taxon>
        <taxon>Gomphosphaeriaceae</taxon>
        <taxon>Gomphosphaeria</taxon>
    </lineage>
</organism>
<sequence>MPNECLIIFTRYPEPGKTKTRMIPALGAVGAASLQRQMTEFTLFKAQKIPQLIEVHFAGGNVQLMEEWLGNDVVFRSQVEGDLGMRMQCAFAGAFSAEMRKVVMIGVDCPDLNSAVLTEAFTALETNDLVLGPAADGGYYLIGLNCFIPQLFMGINWGTSVVFAQTNAMAQKLNLKVHNLIMLNDVDLPEDLVFWQKYQGG</sequence>
<protein>
    <submittedName>
        <fullName evidence="1">TIGR04282 family arsenosugar biosynthesis glycosyltransferase</fullName>
    </submittedName>
</protein>
<comment type="caution">
    <text evidence="1">The sequence shown here is derived from an EMBL/GenBank/DDBJ whole genome shotgun (WGS) entry which is preliminary data.</text>
</comment>
<accession>A0A941GU65</accession>
<dbReference type="PANTHER" id="PTHR36529:SF1">
    <property type="entry name" value="GLYCOSYLTRANSFERASE"/>
    <property type="match status" value="1"/>
</dbReference>
<dbReference type="NCBIfam" id="TIGR04282">
    <property type="entry name" value="glyco_like_cofC"/>
    <property type="match status" value="1"/>
</dbReference>
<proteinExistence type="predicted"/>
<dbReference type="Pfam" id="PF09837">
    <property type="entry name" value="DUF2064"/>
    <property type="match status" value="1"/>
</dbReference>
<dbReference type="Proteomes" id="UP000767446">
    <property type="component" value="Unassembled WGS sequence"/>
</dbReference>
<dbReference type="InterPro" id="IPR029044">
    <property type="entry name" value="Nucleotide-diphossugar_trans"/>
</dbReference>
<dbReference type="InterPro" id="IPR018641">
    <property type="entry name" value="Trfase_1_rSAM/seldom-assoc"/>
</dbReference>
<dbReference type="SUPFAM" id="SSF53448">
    <property type="entry name" value="Nucleotide-diphospho-sugar transferases"/>
    <property type="match status" value="1"/>
</dbReference>
<evidence type="ECO:0000313" key="2">
    <source>
        <dbReference type="Proteomes" id="UP000767446"/>
    </source>
</evidence>
<gene>
    <name evidence="1" type="ORF">DSM107014_03975</name>
</gene>
<evidence type="ECO:0000313" key="1">
    <source>
        <dbReference type="EMBL" id="MBR8827058.1"/>
    </source>
</evidence>
<dbReference type="EMBL" id="JADQBC010000018">
    <property type="protein sequence ID" value="MBR8827058.1"/>
    <property type="molecule type" value="Genomic_DNA"/>
</dbReference>
<dbReference type="Gene3D" id="3.90.550.10">
    <property type="entry name" value="Spore Coat Polysaccharide Biosynthesis Protein SpsA, Chain A"/>
    <property type="match status" value="1"/>
</dbReference>